<name>A0A0D2G471_9EURO</name>
<feature type="compositionally biased region" description="Basic and acidic residues" evidence="1">
    <location>
        <begin position="209"/>
        <end position="229"/>
    </location>
</feature>
<dbReference type="EMBL" id="KN846959">
    <property type="protein sequence ID" value="KIW66874.1"/>
    <property type="molecule type" value="Genomic_DNA"/>
</dbReference>
<feature type="compositionally biased region" description="Pro residues" evidence="1">
    <location>
        <begin position="160"/>
        <end position="175"/>
    </location>
</feature>
<evidence type="ECO:0000313" key="3">
    <source>
        <dbReference type="Proteomes" id="UP000054266"/>
    </source>
</evidence>
<proteinExistence type="predicted"/>
<accession>A0A0D2G471</accession>
<evidence type="ECO:0000256" key="1">
    <source>
        <dbReference type="SAM" id="MobiDB-lite"/>
    </source>
</evidence>
<feature type="compositionally biased region" description="Polar residues" evidence="1">
    <location>
        <begin position="664"/>
        <end position="704"/>
    </location>
</feature>
<reference evidence="2 3" key="1">
    <citation type="submission" date="2015-01" db="EMBL/GenBank/DDBJ databases">
        <title>The Genome Sequence of Capronia semiimmersa CBS27337.</title>
        <authorList>
            <consortium name="The Broad Institute Genomics Platform"/>
            <person name="Cuomo C."/>
            <person name="de Hoog S."/>
            <person name="Gorbushina A."/>
            <person name="Stielow B."/>
            <person name="Teixiera M."/>
            <person name="Abouelleil A."/>
            <person name="Chapman S.B."/>
            <person name="Priest M."/>
            <person name="Young S.K."/>
            <person name="Wortman J."/>
            <person name="Nusbaum C."/>
            <person name="Birren B."/>
        </authorList>
    </citation>
    <scope>NUCLEOTIDE SEQUENCE [LARGE SCALE GENOMIC DNA]</scope>
    <source>
        <strain evidence="2 3">CBS 27337</strain>
    </source>
</reference>
<protein>
    <submittedName>
        <fullName evidence="2">Uncharacterized protein</fullName>
    </submittedName>
</protein>
<dbReference type="Proteomes" id="UP000054266">
    <property type="component" value="Unassembled WGS sequence"/>
</dbReference>
<dbReference type="AlphaFoldDB" id="A0A0D2G471"/>
<sequence length="745" mass="81925">MAALLTPAYSGPSDGQGVPLGKVGLIAFLLPVRQMHLDVCLWLYAQPQVSQLCQAPGKDEDRIVAGVKEFSNPHYPITSRLCMHKEKITCLPAPGVFSKGCYLHHQSLSESFVSNFSEGQESAKQEHISNPAGKHQNTASNRNAETVVGDIPGLKTHPSQPLPYRPRLPTPPKPPASVATPAENRTLGAEAPQATQHPASHLPCQKSKPTRDRDKQIKSSSSERKRQEELAPENLASATRNGRYEQHVHAQPDTKFPYAQAPGIASKEFQPTKQRPPSNTKPTGTGRPTGEAGKRKRDDERPPPRKAAPAPNRDANDGQQEPVEHSDDDGESGSEREGPNGNSPRGPRANKPAERLPYRCPMHAANPSGEDRRKCKEWHNSSIAAVTRHALTDAGKGSSQWNQIKALSSVKLAAKDRWKQYYLIFNKGREDAEMERPYWGGTNPDETIEWFLRSAMAGFAPGSSTAASFELVGGYQGLLARKEQRDNATIARADAARARATDTEQTELLQSQREFDAEFARLVARMDHLSRVPGSHPPDITPTPTMPADSQDLPDLQCPAWPMPMQRTTSGQTWMNAALGTPFGEPAANTDALMVPGQSPFNPGIGGQNEFVPESQRLTDFISDVGTVVDANTDPTTRRQVQSRQNDHYRQSQMLRPPQRRYRSSTSAPGSSRRNAMELTSSSNSTLFTPLSDSATTNSLQQPRYNAPANGMDNIDDVYMGYNETDALAYQYGGNQTYKHWQRNN</sequence>
<organism evidence="2 3">
    <name type="scientific">Phialophora macrospora</name>
    <dbReference type="NCBI Taxonomy" id="1851006"/>
    <lineage>
        <taxon>Eukaryota</taxon>
        <taxon>Fungi</taxon>
        <taxon>Dikarya</taxon>
        <taxon>Ascomycota</taxon>
        <taxon>Pezizomycotina</taxon>
        <taxon>Eurotiomycetes</taxon>
        <taxon>Chaetothyriomycetidae</taxon>
        <taxon>Chaetothyriales</taxon>
        <taxon>Herpotrichiellaceae</taxon>
        <taxon>Phialophora</taxon>
    </lineage>
</organism>
<feature type="compositionally biased region" description="Polar residues" evidence="1">
    <location>
        <begin position="633"/>
        <end position="644"/>
    </location>
</feature>
<feature type="compositionally biased region" description="Basic and acidic residues" evidence="1">
    <location>
        <begin position="292"/>
        <end position="303"/>
    </location>
</feature>
<feature type="region of interest" description="Disordered" evidence="1">
    <location>
        <begin position="629"/>
        <end position="709"/>
    </location>
</feature>
<dbReference type="HOGENOM" id="CLU_344834_0_0_1"/>
<feature type="compositionally biased region" description="Polar residues" evidence="1">
    <location>
        <begin position="269"/>
        <end position="283"/>
    </location>
</feature>
<evidence type="ECO:0000313" key="2">
    <source>
        <dbReference type="EMBL" id="KIW66874.1"/>
    </source>
</evidence>
<feature type="region of interest" description="Disordered" evidence="1">
    <location>
        <begin position="116"/>
        <end position="241"/>
    </location>
</feature>
<feature type="region of interest" description="Disordered" evidence="1">
    <location>
        <begin position="265"/>
        <end position="360"/>
    </location>
</feature>
<feature type="compositionally biased region" description="Polar residues" evidence="1">
    <location>
        <begin position="135"/>
        <end position="144"/>
    </location>
</feature>
<gene>
    <name evidence="2" type="ORF">PV04_06164</name>
</gene>
<keyword evidence="3" id="KW-1185">Reference proteome</keyword>